<evidence type="ECO:0000313" key="3">
    <source>
        <dbReference type="Proteomes" id="UP000245410"/>
    </source>
</evidence>
<dbReference type="Proteomes" id="UP000245410">
    <property type="component" value="Unassembled WGS sequence"/>
</dbReference>
<accession>A0A317D172</accession>
<dbReference type="SMART" id="SM00421">
    <property type="entry name" value="HTH_LUXR"/>
    <property type="match status" value="1"/>
</dbReference>
<name>A0A317D172_9ACTN</name>
<dbReference type="GO" id="GO:0006355">
    <property type="term" value="P:regulation of DNA-templated transcription"/>
    <property type="evidence" value="ECO:0007669"/>
    <property type="project" value="InterPro"/>
</dbReference>
<protein>
    <recommendedName>
        <fullName evidence="1">HTH luxR-type domain-containing protein</fullName>
    </recommendedName>
</protein>
<proteinExistence type="predicted"/>
<reference evidence="2 3" key="1">
    <citation type="submission" date="2018-05" db="EMBL/GenBank/DDBJ databases">
        <title>Micromonospora atacamensis sp. nov., a novel actinobacteria isolated from high altitude Atacama Desert soil.</title>
        <authorList>
            <person name="Carro L."/>
            <person name="Golinska P."/>
            <person name="Klenk H.-P."/>
            <person name="Goodfellow M."/>
        </authorList>
    </citation>
    <scope>NUCLEOTIDE SEQUENCE [LARGE SCALE GENOMIC DNA]</scope>
    <source>
        <strain evidence="2 3">5R2A7</strain>
    </source>
</reference>
<feature type="domain" description="HTH luxR-type" evidence="1">
    <location>
        <begin position="194"/>
        <end position="251"/>
    </location>
</feature>
<sequence length="257" mass="27988">MYSSPLDTAAVSAMELRLLLAAGQRELVRAQHRLIDQYAQLERLEEHQSPAAHGPDDVVRDWTEFTRLAGRLTAEAPDDCRMLHGMPPDPASAGPEPTTGRRHRTILDRRLLELPGGLGRADDTARPGGEIRVVAAAPTSMVVCERMAVIAPTSAARSTGWVLRAPTLVQLATHYFDSLWRQAQPLAAGSTAAGEAPSNVQLQILRLAAHGAKDEAIARSLGRSPRWVRRHFELLAERLGASNRMTLGIAAARRGWI</sequence>
<dbReference type="EMBL" id="QGKR01000202">
    <property type="protein sequence ID" value="PWR08297.1"/>
    <property type="molecule type" value="Genomic_DNA"/>
</dbReference>
<dbReference type="SUPFAM" id="SSF46894">
    <property type="entry name" value="C-terminal effector domain of the bipartite response regulators"/>
    <property type="match status" value="1"/>
</dbReference>
<evidence type="ECO:0000313" key="2">
    <source>
        <dbReference type="EMBL" id="PWR08297.1"/>
    </source>
</evidence>
<comment type="caution">
    <text evidence="2">The sequence shown here is derived from an EMBL/GenBank/DDBJ whole genome shotgun (WGS) entry which is preliminary data.</text>
</comment>
<dbReference type="GO" id="GO:0003677">
    <property type="term" value="F:DNA binding"/>
    <property type="evidence" value="ECO:0007669"/>
    <property type="project" value="InterPro"/>
</dbReference>
<gene>
    <name evidence="2" type="ORF">DKT68_16130</name>
</gene>
<dbReference type="InterPro" id="IPR016032">
    <property type="entry name" value="Sig_transdc_resp-reg_C-effctor"/>
</dbReference>
<dbReference type="Pfam" id="PF13384">
    <property type="entry name" value="HTH_23"/>
    <property type="match status" value="1"/>
</dbReference>
<organism evidence="2 3">
    <name type="scientific">Micromonospora acroterricola</name>
    <dbReference type="NCBI Taxonomy" id="2202421"/>
    <lineage>
        <taxon>Bacteria</taxon>
        <taxon>Bacillati</taxon>
        <taxon>Actinomycetota</taxon>
        <taxon>Actinomycetes</taxon>
        <taxon>Micromonosporales</taxon>
        <taxon>Micromonosporaceae</taxon>
        <taxon>Micromonospora</taxon>
    </lineage>
</organism>
<evidence type="ECO:0000259" key="1">
    <source>
        <dbReference type="SMART" id="SM00421"/>
    </source>
</evidence>
<keyword evidence="3" id="KW-1185">Reference proteome</keyword>
<dbReference type="Gene3D" id="1.10.10.10">
    <property type="entry name" value="Winged helix-like DNA-binding domain superfamily/Winged helix DNA-binding domain"/>
    <property type="match status" value="1"/>
</dbReference>
<dbReference type="AlphaFoldDB" id="A0A317D172"/>
<dbReference type="InterPro" id="IPR036388">
    <property type="entry name" value="WH-like_DNA-bd_sf"/>
</dbReference>
<dbReference type="InterPro" id="IPR000792">
    <property type="entry name" value="Tscrpt_reg_LuxR_C"/>
</dbReference>